<accession>A0A923HNZ3</accession>
<keyword evidence="1" id="KW-0472">Membrane</keyword>
<dbReference type="RefSeq" id="WP_186917497.1">
    <property type="nucleotide sequence ID" value="NZ_JACOFZ010000008.1"/>
</dbReference>
<keyword evidence="1" id="KW-0812">Transmembrane</keyword>
<organism evidence="2 3">
    <name type="scientific">Undibacterium nitidum</name>
    <dbReference type="NCBI Taxonomy" id="2762298"/>
    <lineage>
        <taxon>Bacteria</taxon>
        <taxon>Pseudomonadati</taxon>
        <taxon>Pseudomonadota</taxon>
        <taxon>Betaproteobacteria</taxon>
        <taxon>Burkholderiales</taxon>
        <taxon>Oxalobacteraceae</taxon>
        <taxon>Undibacterium</taxon>
    </lineage>
</organism>
<dbReference type="AlphaFoldDB" id="A0A923HNZ3"/>
<proteinExistence type="predicted"/>
<keyword evidence="3" id="KW-1185">Reference proteome</keyword>
<keyword evidence="1" id="KW-1133">Transmembrane helix</keyword>
<sequence length="150" mass="17302">MTENPYRSPDSEFVLKPSKTVATNTKKVSFPFLFVLRWILAAYCCIDGSIHMFNLARNWEMMVDRSIISVGYSPYPWLFAAISMVLMGVLLARRSRWVFIPTLAHIAIFNWGFFVLLGGSWLSPTILINWLVQSLTLTMATLMWSKRMLK</sequence>
<evidence type="ECO:0000313" key="2">
    <source>
        <dbReference type="EMBL" id="MBC3882874.1"/>
    </source>
</evidence>
<comment type="caution">
    <text evidence="2">The sequence shown here is derived from an EMBL/GenBank/DDBJ whole genome shotgun (WGS) entry which is preliminary data.</text>
</comment>
<reference evidence="2" key="1">
    <citation type="submission" date="2020-08" db="EMBL/GenBank/DDBJ databases">
        <title>Novel species isolated from subtropical streams in China.</title>
        <authorList>
            <person name="Lu H."/>
        </authorList>
    </citation>
    <scope>NUCLEOTIDE SEQUENCE</scope>
    <source>
        <strain evidence="2">LX22W</strain>
    </source>
</reference>
<evidence type="ECO:0000313" key="3">
    <source>
        <dbReference type="Proteomes" id="UP000627446"/>
    </source>
</evidence>
<dbReference type="Proteomes" id="UP000627446">
    <property type="component" value="Unassembled WGS sequence"/>
</dbReference>
<feature type="transmembrane region" description="Helical" evidence="1">
    <location>
        <begin position="99"/>
        <end position="121"/>
    </location>
</feature>
<feature type="transmembrane region" description="Helical" evidence="1">
    <location>
        <begin position="127"/>
        <end position="145"/>
    </location>
</feature>
<dbReference type="EMBL" id="JACOFZ010000008">
    <property type="protein sequence ID" value="MBC3882874.1"/>
    <property type="molecule type" value="Genomic_DNA"/>
</dbReference>
<protein>
    <submittedName>
        <fullName evidence="2">Uncharacterized protein</fullName>
    </submittedName>
</protein>
<name>A0A923HNZ3_9BURK</name>
<gene>
    <name evidence="2" type="ORF">H8K36_15895</name>
</gene>
<feature type="transmembrane region" description="Helical" evidence="1">
    <location>
        <begin position="75"/>
        <end position="92"/>
    </location>
</feature>
<evidence type="ECO:0000256" key="1">
    <source>
        <dbReference type="SAM" id="Phobius"/>
    </source>
</evidence>
<feature type="transmembrane region" description="Helical" evidence="1">
    <location>
        <begin position="34"/>
        <end position="55"/>
    </location>
</feature>